<reference evidence="2" key="1">
    <citation type="submission" date="2021-09" db="EMBL/GenBank/DDBJ databases">
        <title>A high-quality genome of the endoparasitic fungus Hirsutella rhossiliensis with a comparison of Hirsutella genomes reveals transposable elements contributing to genome size variation.</title>
        <authorList>
            <person name="Lin R."/>
            <person name="Jiao Y."/>
            <person name="Sun X."/>
            <person name="Ling J."/>
            <person name="Xie B."/>
            <person name="Cheng X."/>
        </authorList>
    </citation>
    <scope>NUCLEOTIDE SEQUENCE</scope>
    <source>
        <strain evidence="2">HR02</strain>
    </source>
</reference>
<gene>
    <name evidence="2" type="ORF">HRG_09404</name>
</gene>
<accession>A0A9P8MUV1</accession>
<sequence length="195" mass="22167">MKRLHNKESLSRKDHIASPMLRWRVLPSTHVPATTQTKGRKRRYEVSILSDRRAIIAWDLNVYGTRSLWPDSAVDMVHELFSQARVNLASRWVYKIACSHPLLDTILNSPFLLTTTPDHCQPNCDKQGDLLPGEKDEAEKAAIFEHGKKIQVSGEPKDGYVKVERSDKGYWYRDLYTPKGESPAAGSKEEPPAVE</sequence>
<dbReference type="Proteomes" id="UP000824596">
    <property type="component" value="Unassembled WGS sequence"/>
</dbReference>
<dbReference type="EMBL" id="JAIZPD010000012">
    <property type="protein sequence ID" value="KAH0959622.1"/>
    <property type="molecule type" value="Genomic_DNA"/>
</dbReference>
<dbReference type="RefSeq" id="XP_044717135.1">
    <property type="nucleotide sequence ID" value="XM_044867875.1"/>
</dbReference>
<evidence type="ECO:0000313" key="2">
    <source>
        <dbReference type="EMBL" id="KAH0959622.1"/>
    </source>
</evidence>
<organism evidence="2 3">
    <name type="scientific">Hirsutella rhossiliensis</name>
    <dbReference type="NCBI Taxonomy" id="111463"/>
    <lineage>
        <taxon>Eukaryota</taxon>
        <taxon>Fungi</taxon>
        <taxon>Dikarya</taxon>
        <taxon>Ascomycota</taxon>
        <taxon>Pezizomycotina</taxon>
        <taxon>Sordariomycetes</taxon>
        <taxon>Hypocreomycetidae</taxon>
        <taxon>Hypocreales</taxon>
        <taxon>Ophiocordycipitaceae</taxon>
        <taxon>Hirsutella</taxon>
    </lineage>
</organism>
<keyword evidence="3" id="KW-1185">Reference proteome</keyword>
<evidence type="ECO:0000313" key="3">
    <source>
        <dbReference type="Proteomes" id="UP000824596"/>
    </source>
</evidence>
<dbReference type="AlphaFoldDB" id="A0A9P8MUV1"/>
<name>A0A9P8MUV1_9HYPO</name>
<protein>
    <submittedName>
        <fullName evidence="2">Uncharacterized protein</fullName>
    </submittedName>
</protein>
<evidence type="ECO:0000256" key="1">
    <source>
        <dbReference type="SAM" id="MobiDB-lite"/>
    </source>
</evidence>
<comment type="caution">
    <text evidence="2">The sequence shown here is derived from an EMBL/GenBank/DDBJ whole genome shotgun (WGS) entry which is preliminary data.</text>
</comment>
<dbReference type="GeneID" id="68358533"/>
<proteinExistence type="predicted"/>
<feature type="region of interest" description="Disordered" evidence="1">
    <location>
        <begin position="173"/>
        <end position="195"/>
    </location>
</feature>